<dbReference type="Gene3D" id="3.30.2320.10">
    <property type="entry name" value="hypothetical protein PF0899 domain"/>
    <property type="match status" value="1"/>
</dbReference>
<evidence type="ECO:0000313" key="5">
    <source>
        <dbReference type="EMBL" id="GAA1539095.1"/>
    </source>
</evidence>
<dbReference type="Pfam" id="PF04454">
    <property type="entry name" value="Linocin_M18"/>
    <property type="match status" value="1"/>
</dbReference>
<comment type="subcellular location">
    <subcellularLocation>
        <location evidence="1">Encapsulin nanocompartment</location>
    </subcellularLocation>
</comment>
<organism evidence="5 6">
    <name type="scientific">Nocardioides humi</name>
    <dbReference type="NCBI Taxonomy" id="449461"/>
    <lineage>
        <taxon>Bacteria</taxon>
        <taxon>Bacillati</taxon>
        <taxon>Actinomycetota</taxon>
        <taxon>Actinomycetes</taxon>
        <taxon>Propionibacteriales</taxon>
        <taxon>Nocardioidaceae</taxon>
        <taxon>Nocardioides</taxon>
    </lineage>
</organism>
<dbReference type="Gene3D" id="3.30.2400.30">
    <property type="match status" value="1"/>
</dbReference>
<evidence type="ECO:0000256" key="1">
    <source>
        <dbReference type="ARBA" id="ARBA00033738"/>
    </source>
</evidence>
<dbReference type="InterPro" id="IPR007544">
    <property type="entry name" value="ENCAP"/>
</dbReference>
<reference evidence="5 6" key="1">
    <citation type="journal article" date="2019" name="Int. J. Syst. Evol. Microbiol.">
        <title>The Global Catalogue of Microorganisms (GCM) 10K type strain sequencing project: providing services to taxonomists for standard genome sequencing and annotation.</title>
        <authorList>
            <consortium name="The Broad Institute Genomics Platform"/>
            <consortium name="The Broad Institute Genome Sequencing Center for Infectious Disease"/>
            <person name="Wu L."/>
            <person name="Ma J."/>
        </authorList>
    </citation>
    <scope>NUCLEOTIDE SEQUENCE [LARGE SCALE GENOMIC DNA]</scope>
    <source>
        <strain evidence="5 6">JCM 14942</strain>
    </source>
</reference>
<dbReference type="Proteomes" id="UP001500842">
    <property type="component" value="Unassembled WGS sequence"/>
</dbReference>
<proteinExistence type="inferred from homology"/>
<dbReference type="EMBL" id="BAAAOR010000036">
    <property type="protein sequence ID" value="GAA1539095.1"/>
    <property type="molecule type" value="Genomic_DNA"/>
</dbReference>
<dbReference type="RefSeq" id="WP_141006320.1">
    <property type="nucleotide sequence ID" value="NZ_BAAAOR010000036.1"/>
</dbReference>
<evidence type="ECO:0000256" key="2">
    <source>
        <dbReference type="ARBA" id="ARBA00033743"/>
    </source>
</evidence>
<gene>
    <name evidence="5" type="ORF">GCM10009788_47270</name>
</gene>
<dbReference type="NCBIfam" id="NF041155">
    <property type="entry name" value="encap_f1"/>
    <property type="match status" value="1"/>
</dbReference>
<dbReference type="PIRSF" id="PIRSF019254">
    <property type="entry name" value="CFP29"/>
    <property type="match status" value="1"/>
</dbReference>
<evidence type="ECO:0000313" key="6">
    <source>
        <dbReference type="Proteomes" id="UP001500842"/>
    </source>
</evidence>
<dbReference type="PANTHER" id="PTHR37165:SF1">
    <property type="entry name" value="TYPE 1 ENCAPSULIN SHELL PROTEIN"/>
    <property type="match status" value="1"/>
</dbReference>
<dbReference type="InterPro" id="IPR051429">
    <property type="entry name" value="Encapsulin_nc"/>
</dbReference>
<dbReference type="PANTHER" id="PTHR37165">
    <property type="entry name" value="PEPTIDASE U56 FAMILY"/>
    <property type="match status" value="1"/>
</dbReference>
<evidence type="ECO:0000256" key="4">
    <source>
        <dbReference type="ARBA" id="ARBA00050023"/>
    </source>
</evidence>
<keyword evidence="3" id="KW-1284">Encapsulin nanocompartment</keyword>
<accession>A0ABN2BE21</accession>
<keyword evidence="6" id="KW-1185">Reference proteome</keyword>
<sequence>MNHLLRALAPITDAGWQMLDDEAKERLTPALAARRLVDFDGPHGWDYSSRNLGRTTALDSPAAGVAGRRRRVLPAVELRAEFQLSLDELRAGDRGADDVDLGPLDDAAHRIATAENLAVLHGWGEAVTGVGAATPHDVVPLGGTPEAWPQAVATAVELLLRDGVAGPYGLALGNDEYRVVMESTEHGGYALREHLRRIVEGPIVWTPGLSGGVLVSQRGDDYLLDVGQDLALGYERHDAETVTLYLEESFTFHVATPEAAVRLSS</sequence>
<comment type="similarity">
    <text evidence="2">Belongs to the encapsulin family. Family 1 subfamily.</text>
</comment>
<comment type="caution">
    <text evidence="5">The sequence shown here is derived from an EMBL/GenBank/DDBJ whole genome shotgun (WGS) entry which is preliminary data.</text>
</comment>
<name>A0ABN2BE21_9ACTN</name>
<evidence type="ECO:0000256" key="3">
    <source>
        <dbReference type="ARBA" id="ARBA00033787"/>
    </source>
</evidence>
<protein>
    <recommendedName>
        <fullName evidence="4">Type 1 encapsulin shell protein</fullName>
    </recommendedName>
</protein>